<organism evidence="3 4">
    <name type="scientific">Microvirga splendida</name>
    <dbReference type="NCBI Taxonomy" id="2795727"/>
    <lineage>
        <taxon>Bacteria</taxon>
        <taxon>Pseudomonadati</taxon>
        <taxon>Pseudomonadota</taxon>
        <taxon>Alphaproteobacteria</taxon>
        <taxon>Hyphomicrobiales</taxon>
        <taxon>Methylobacteriaceae</taxon>
        <taxon>Microvirga</taxon>
    </lineage>
</organism>
<dbReference type="PRINTS" id="PR00313">
    <property type="entry name" value="CABNDNGRPT"/>
</dbReference>
<dbReference type="InterPro" id="IPR011049">
    <property type="entry name" value="Serralysin-like_metalloprot_C"/>
</dbReference>
<dbReference type="InterPro" id="IPR050557">
    <property type="entry name" value="RTX_toxin/Mannuronan_C5-epim"/>
</dbReference>
<keyword evidence="4" id="KW-1185">Reference proteome</keyword>
<comment type="subcellular location">
    <subcellularLocation>
        <location evidence="1">Secreted</location>
    </subcellularLocation>
</comment>
<dbReference type="Pfam" id="PF00353">
    <property type="entry name" value="HemolysinCabind"/>
    <property type="match status" value="2"/>
</dbReference>
<evidence type="ECO:0000313" key="3">
    <source>
        <dbReference type="EMBL" id="MBJ6127225.1"/>
    </source>
</evidence>
<dbReference type="PANTHER" id="PTHR38340:SF1">
    <property type="entry name" value="S-LAYER PROTEIN"/>
    <property type="match status" value="1"/>
</dbReference>
<dbReference type="Gene3D" id="2.150.10.10">
    <property type="entry name" value="Serralysin-like metalloprotease, C-terminal"/>
    <property type="match status" value="2"/>
</dbReference>
<dbReference type="Proteomes" id="UP000620670">
    <property type="component" value="Unassembled WGS sequence"/>
</dbReference>
<dbReference type="RefSeq" id="WP_199050454.1">
    <property type="nucleotide sequence ID" value="NZ_JAELXT010000022.1"/>
</dbReference>
<keyword evidence="2" id="KW-0964">Secreted</keyword>
<gene>
    <name evidence="3" type="ORF">JAO75_17620</name>
</gene>
<dbReference type="InterPro" id="IPR001343">
    <property type="entry name" value="Hemolysn_Ca-bd"/>
</dbReference>
<comment type="caution">
    <text evidence="3">The sequence shown here is derived from an EMBL/GenBank/DDBJ whole genome shotgun (WGS) entry which is preliminary data.</text>
</comment>
<proteinExistence type="predicted"/>
<evidence type="ECO:0000313" key="4">
    <source>
        <dbReference type="Proteomes" id="UP000620670"/>
    </source>
</evidence>
<dbReference type="EMBL" id="JAELXT010000022">
    <property type="protein sequence ID" value="MBJ6127225.1"/>
    <property type="molecule type" value="Genomic_DNA"/>
</dbReference>
<dbReference type="PROSITE" id="PS00330">
    <property type="entry name" value="HEMOLYSIN_CALCIUM"/>
    <property type="match status" value="2"/>
</dbReference>
<accession>A0ABS0Y4I4</accession>
<dbReference type="InterPro" id="IPR018511">
    <property type="entry name" value="Hemolysin-typ_Ca-bd_CS"/>
</dbReference>
<evidence type="ECO:0000256" key="2">
    <source>
        <dbReference type="ARBA" id="ARBA00022525"/>
    </source>
</evidence>
<reference evidence="4" key="1">
    <citation type="submission" date="2020-12" db="EMBL/GenBank/DDBJ databases">
        <title>Hymenobacter sp.</title>
        <authorList>
            <person name="Kim M.K."/>
        </authorList>
    </citation>
    <scope>NUCLEOTIDE SEQUENCE [LARGE SCALE GENOMIC DNA]</scope>
    <source>
        <strain evidence="4">BT325</strain>
    </source>
</reference>
<dbReference type="PANTHER" id="PTHR38340">
    <property type="entry name" value="S-LAYER PROTEIN"/>
    <property type="match status" value="1"/>
</dbReference>
<sequence>MVAPVLWGSEFLVNDVTLGQQELSASAVLKDGSIVVTYIDWSQVGSSSLDIRARIFNPDGTEKVAEFIVNTTMAGSQYNPDVVALSDGRFVIAWTDASTSGGIIRARTYDASGKAADSDFEISGPAASDLDYVSLAVLDNGGFTASYAYRNDPAYEIWTRSYTQGGNGEWQAGIERPVDSKSGFMQRDPSIETLTAQNDILVFSENDDSGDQVIRARIVSRADGGVRKEITIEDAGSYLGNPEVAVLSDGRFVITWRAEFLSPDTTTYLDRLDGQIFDQNGNSIGAAFTLAASIDGATSSVVALQDGGFAVAFGQSSSSADDRSDIHLSTFDRNGTHQGSIRVNTGTAEWQGDPSLALLTDGRLIVTWTDAYPLSDATNESNVCARVIDPRSAVSWAGTSGADEFVGTLYADVLYGAGGNDRLRGEAGSDTLDGGTGADTLDGGEGFDFVSFASSATGVTAGLAGATGDGAGDTWVSIEGIIGSVHADTFLGNGAAHFQGDLGSDAYYVRAGDTVTEHAGQGRDALYATGSYALALTSEVEVLSLASASSTIGYSLSGSDTANVITGNRGANILKGHGGNDSLYGKAGNDRLYSGTGKDVFVFDTALHKTRNVDRIYDFKSADDGFHLDNKYFTNLGKGTSKGVKFKKDMFVEGKKAQDAEDRIVYDKKTGSLYYDQDGTGSKTQVKIAILTNKTKLYWHDFFVI</sequence>
<name>A0ABS0Y4I4_9HYPH</name>
<evidence type="ECO:0000256" key="1">
    <source>
        <dbReference type="ARBA" id="ARBA00004613"/>
    </source>
</evidence>
<dbReference type="SUPFAM" id="SSF51120">
    <property type="entry name" value="beta-Roll"/>
    <property type="match status" value="2"/>
</dbReference>
<protein>
    <submittedName>
        <fullName evidence="3">Calcium-binding protein</fullName>
    </submittedName>
</protein>